<evidence type="ECO:0000313" key="1">
    <source>
        <dbReference type="EMBL" id="CDW31175.1"/>
    </source>
</evidence>
<accession>A0A0K2TZ86</accession>
<feature type="non-terminal residue" evidence="1">
    <location>
        <position position="1"/>
    </location>
</feature>
<protein>
    <submittedName>
        <fullName evidence="1">Uncharacterized protein</fullName>
    </submittedName>
</protein>
<reference evidence="1" key="1">
    <citation type="submission" date="2014-05" db="EMBL/GenBank/DDBJ databases">
        <authorList>
            <person name="Chronopoulou M."/>
        </authorList>
    </citation>
    <scope>NUCLEOTIDE SEQUENCE</scope>
    <source>
        <tissue evidence="1">Whole organism</tissue>
    </source>
</reference>
<dbReference type="EMBL" id="HACA01013814">
    <property type="protein sequence ID" value="CDW31175.1"/>
    <property type="molecule type" value="Transcribed_RNA"/>
</dbReference>
<name>A0A0K2TZ86_LEPSM</name>
<organism evidence="1">
    <name type="scientific">Lepeophtheirus salmonis</name>
    <name type="common">Salmon louse</name>
    <name type="synonym">Caligus salmonis</name>
    <dbReference type="NCBI Taxonomy" id="72036"/>
    <lineage>
        <taxon>Eukaryota</taxon>
        <taxon>Metazoa</taxon>
        <taxon>Ecdysozoa</taxon>
        <taxon>Arthropoda</taxon>
        <taxon>Crustacea</taxon>
        <taxon>Multicrustacea</taxon>
        <taxon>Hexanauplia</taxon>
        <taxon>Copepoda</taxon>
        <taxon>Siphonostomatoida</taxon>
        <taxon>Caligidae</taxon>
        <taxon>Lepeophtheirus</taxon>
    </lineage>
</organism>
<dbReference type="AlphaFoldDB" id="A0A0K2TZ86"/>
<proteinExistence type="predicted"/>
<sequence length="61" mass="7220">GLVAEELCGEWTLWKQLHRKKIIIISKLNNLDSIFFEENDQNPKTQNRLHTLFILLSKTQI</sequence>